<dbReference type="PANTHER" id="PTHR28004">
    <property type="entry name" value="ZGC:162816-RELATED"/>
    <property type="match status" value="1"/>
</dbReference>
<dbReference type="SUPFAM" id="SSF51419">
    <property type="entry name" value="PLP-binding barrel"/>
    <property type="match status" value="1"/>
</dbReference>
<comment type="caution">
    <text evidence="2">The sequence shown here is derived from an EMBL/GenBank/DDBJ whole genome shotgun (WGS) entry which is preliminary data.</text>
</comment>
<reference evidence="2 3" key="1">
    <citation type="submission" date="2019-11" db="EMBL/GenBank/DDBJ databases">
        <authorList>
            <person name="Li X.-J."/>
            <person name="Feng X.-M."/>
        </authorList>
    </citation>
    <scope>NUCLEOTIDE SEQUENCE [LARGE SCALE GENOMIC DNA]</scope>
    <source>
        <strain evidence="2 3">XMNu-373</strain>
    </source>
</reference>
<dbReference type="AlphaFoldDB" id="A0A7K3LX96"/>
<dbReference type="InterPro" id="IPR051466">
    <property type="entry name" value="D-amino_acid_metab_enzyme"/>
</dbReference>
<sequence length="375" mass="40647">MDAWDANAADLVRHAKGKPIRVVSAAIRNRALLRDILGRDGYQGVLSYTLSEAIWLAGTGICDDALVAYPSADRRAISRLVSDEHLAARVTIMVDDVAHLDLVDAVAAPEARAELRVCLDLDCSWQALRGRLRFGARRSPLRKPDDVARLARAVASRPGFRLVGLMAYESQPADDLWRAKRGRIRRRLARLIQKRGEQRLTARRAAAVEAVRNVADLEFVNAGGSVSITRTADESCVTELSAGSALLGPMQTDIADGFMPRPAAFFALPVVRRPSASVVTVAGGGYVASGTAGEHQLPTPWLPDGLRLARHEGAGQTQTPLRGATAASLAIGDLVWFRHAKAGELAERFDSYHLVRGERLMDTAPTYRGDGKTFM</sequence>
<dbReference type="Proteomes" id="UP000460435">
    <property type="component" value="Unassembled WGS sequence"/>
</dbReference>
<dbReference type="EMBL" id="WLZY01000001">
    <property type="protein sequence ID" value="NDL55633.1"/>
    <property type="molecule type" value="Genomic_DNA"/>
</dbReference>
<evidence type="ECO:0000313" key="2">
    <source>
        <dbReference type="EMBL" id="NDL55633.1"/>
    </source>
</evidence>
<dbReference type="GO" id="GO:0008721">
    <property type="term" value="F:D-serine ammonia-lyase activity"/>
    <property type="evidence" value="ECO:0007669"/>
    <property type="project" value="TreeGrafter"/>
</dbReference>
<accession>A0A7K3LX96</accession>
<dbReference type="Pfam" id="PF01168">
    <property type="entry name" value="Ala_racemase_N"/>
    <property type="match status" value="1"/>
</dbReference>
<dbReference type="PANTHER" id="PTHR28004:SF2">
    <property type="entry name" value="D-SERINE DEHYDRATASE"/>
    <property type="match status" value="1"/>
</dbReference>
<protein>
    <submittedName>
        <fullName evidence="2">Amino acid deaminase/aldolase</fullName>
    </submittedName>
</protein>
<gene>
    <name evidence="2" type="ORF">F7O44_00945</name>
</gene>
<dbReference type="InterPro" id="IPR001608">
    <property type="entry name" value="Ala_racemase_N"/>
</dbReference>
<evidence type="ECO:0000259" key="1">
    <source>
        <dbReference type="Pfam" id="PF01168"/>
    </source>
</evidence>
<keyword evidence="3" id="KW-1185">Reference proteome</keyword>
<dbReference type="Gene3D" id="3.20.20.10">
    <property type="entry name" value="Alanine racemase"/>
    <property type="match status" value="1"/>
</dbReference>
<proteinExistence type="predicted"/>
<evidence type="ECO:0000313" key="3">
    <source>
        <dbReference type="Proteomes" id="UP000460435"/>
    </source>
</evidence>
<name>A0A7K3LX96_9ACTN</name>
<dbReference type="GO" id="GO:0036088">
    <property type="term" value="P:D-serine catabolic process"/>
    <property type="evidence" value="ECO:0007669"/>
    <property type="project" value="TreeGrafter"/>
</dbReference>
<organism evidence="2 3">
    <name type="scientific">Phytoactinopolyspora mesophila</name>
    <dbReference type="NCBI Taxonomy" id="2650750"/>
    <lineage>
        <taxon>Bacteria</taxon>
        <taxon>Bacillati</taxon>
        <taxon>Actinomycetota</taxon>
        <taxon>Actinomycetes</taxon>
        <taxon>Jiangellales</taxon>
        <taxon>Jiangellaceae</taxon>
        <taxon>Phytoactinopolyspora</taxon>
    </lineage>
</organism>
<feature type="domain" description="Alanine racemase N-terminal" evidence="1">
    <location>
        <begin position="2"/>
        <end position="248"/>
    </location>
</feature>
<dbReference type="InterPro" id="IPR029066">
    <property type="entry name" value="PLP-binding_barrel"/>
</dbReference>